<dbReference type="EMBL" id="JAPDMZ010000044">
    <property type="protein sequence ID" value="KAK0553926.1"/>
    <property type="molecule type" value="Genomic_DNA"/>
</dbReference>
<evidence type="ECO:0000256" key="3">
    <source>
        <dbReference type="ARBA" id="ARBA00023110"/>
    </source>
</evidence>
<sequence>MAPSGAPVRAFLEICSGDVEGYGALQQRYLATQSHITKIGPQYGWDVADLKPEDLDEEQRDVLASDPSLSSTLLFDKPKPISLGHLTLELNPSANLSRTRENFVALLEGSKGFSKADRNKKLHYAGCNVHRIETGFCLQSGDVTRGDGSGGEAATSGTIKAEAEGL</sequence>
<dbReference type="InterPro" id="IPR002130">
    <property type="entry name" value="Cyclophilin-type_PPIase_dom"/>
</dbReference>
<evidence type="ECO:0000256" key="4">
    <source>
        <dbReference type="ARBA" id="ARBA00023235"/>
    </source>
</evidence>
<dbReference type="GO" id="GO:0016018">
    <property type="term" value="F:cyclosporin A binding"/>
    <property type="evidence" value="ECO:0007669"/>
    <property type="project" value="TreeGrafter"/>
</dbReference>
<dbReference type="GO" id="GO:0005737">
    <property type="term" value="C:cytoplasm"/>
    <property type="evidence" value="ECO:0007669"/>
    <property type="project" value="TreeGrafter"/>
</dbReference>
<dbReference type="AlphaFoldDB" id="A0AAN6JZ18"/>
<evidence type="ECO:0000313" key="7">
    <source>
        <dbReference type="EMBL" id="KAK0553926.1"/>
    </source>
</evidence>
<accession>A0AAN6JZ18</accession>
<evidence type="ECO:0000259" key="6">
    <source>
        <dbReference type="PROSITE" id="PS50072"/>
    </source>
</evidence>
<keyword evidence="4" id="KW-0413">Isomerase</keyword>
<dbReference type="EC" id="5.2.1.8" evidence="2"/>
<dbReference type="PANTHER" id="PTHR11071">
    <property type="entry name" value="PEPTIDYL-PROLYL CIS-TRANS ISOMERASE"/>
    <property type="match status" value="1"/>
</dbReference>
<dbReference type="GO" id="GO:0006457">
    <property type="term" value="P:protein folding"/>
    <property type="evidence" value="ECO:0007669"/>
    <property type="project" value="TreeGrafter"/>
</dbReference>
<dbReference type="Pfam" id="PF00160">
    <property type="entry name" value="Pro_isomerase"/>
    <property type="match status" value="1"/>
</dbReference>
<evidence type="ECO:0000313" key="8">
    <source>
        <dbReference type="Proteomes" id="UP001176517"/>
    </source>
</evidence>
<keyword evidence="3" id="KW-0697">Rotamase</keyword>
<evidence type="ECO:0000256" key="1">
    <source>
        <dbReference type="ARBA" id="ARBA00000971"/>
    </source>
</evidence>
<organism evidence="7 8">
    <name type="scientific">Tilletia horrida</name>
    <dbReference type="NCBI Taxonomy" id="155126"/>
    <lineage>
        <taxon>Eukaryota</taxon>
        <taxon>Fungi</taxon>
        <taxon>Dikarya</taxon>
        <taxon>Basidiomycota</taxon>
        <taxon>Ustilaginomycotina</taxon>
        <taxon>Exobasidiomycetes</taxon>
        <taxon>Tilletiales</taxon>
        <taxon>Tilletiaceae</taxon>
        <taxon>Tilletia</taxon>
    </lineage>
</organism>
<comment type="caution">
    <text evidence="7">The sequence shown here is derived from an EMBL/GenBank/DDBJ whole genome shotgun (WGS) entry which is preliminary data.</text>
</comment>
<evidence type="ECO:0000256" key="2">
    <source>
        <dbReference type="ARBA" id="ARBA00013194"/>
    </source>
</evidence>
<feature type="domain" description="PPIase cyclophilin-type" evidence="6">
    <location>
        <begin position="83"/>
        <end position="166"/>
    </location>
</feature>
<dbReference type="InterPro" id="IPR029000">
    <property type="entry name" value="Cyclophilin-like_dom_sf"/>
</dbReference>
<dbReference type="Gene3D" id="2.40.100.10">
    <property type="entry name" value="Cyclophilin-like"/>
    <property type="match status" value="1"/>
</dbReference>
<protein>
    <recommendedName>
        <fullName evidence="2">peptidylprolyl isomerase</fullName>
        <ecNumber evidence="2">5.2.1.8</ecNumber>
    </recommendedName>
</protein>
<keyword evidence="8" id="KW-1185">Reference proteome</keyword>
<dbReference type="GO" id="GO:0003755">
    <property type="term" value="F:peptidyl-prolyl cis-trans isomerase activity"/>
    <property type="evidence" value="ECO:0007669"/>
    <property type="project" value="UniProtKB-KW"/>
</dbReference>
<evidence type="ECO:0000256" key="5">
    <source>
        <dbReference type="SAM" id="MobiDB-lite"/>
    </source>
</evidence>
<dbReference type="PANTHER" id="PTHR11071:SF561">
    <property type="entry name" value="PEPTIDYL-PROLYL CIS-TRANS ISOMERASE D-RELATED"/>
    <property type="match status" value="1"/>
</dbReference>
<feature type="region of interest" description="Disordered" evidence="5">
    <location>
        <begin position="145"/>
        <end position="166"/>
    </location>
</feature>
<comment type="catalytic activity">
    <reaction evidence="1">
        <text>[protein]-peptidylproline (omega=180) = [protein]-peptidylproline (omega=0)</text>
        <dbReference type="Rhea" id="RHEA:16237"/>
        <dbReference type="Rhea" id="RHEA-COMP:10747"/>
        <dbReference type="Rhea" id="RHEA-COMP:10748"/>
        <dbReference type="ChEBI" id="CHEBI:83833"/>
        <dbReference type="ChEBI" id="CHEBI:83834"/>
        <dbReference type="EC" id="5.2.1.8"/>
    </reaction>
</comment>
<dbReference type="Proteomes" id="UP001176517">
    <property type="component" value="Unassembled WGS sequence"/>
</dbReference>
<reference evidence="7" key="1">
    <citation type="journal article" date="2023" name="PhytoFront">
        <title>Draft Genome Resources of Seven Strains of Tilletia horrida, Causal Agent of Kernel Smut of Rice.</title>
        <authorList>
            <person name="Khanal S."/>
            <person name="Antony Babu S."/>
            <person name="Zhou X.G."/>
        </authorList>
    </citation>
    <scope>NUCLEOTIDE SEQUENCE</scope>
    <source>
        <strain evidence="7">TX6</strain>
    </source>
</reference>
<name>A0AAN6JZ18_9BASI</name>
<dbReference type="SUPFAM" id="SSF50891">
    <property type="entry name" value="Cyclophilin-like"/>
    <property type="match status" value="1"/>
</dbReference>
<gene>
    <name evidence="7" type="ORF">OC846_002323</name>
</gene>
<proteinExistence type="predicted"/>
<dbReference type="PROSITE" id="PS50072">
    <property type="entry name" value="CSA_PPIASE_2"/>
    <property type="match status" value="1"/>
</dbReference>